<dbReference type="PANTHER" id="PTHR24567:SF68">
    <property type="entry name" value="DNA-BINDING TRANSCRIPTIONAL DUAL REGULATOR CRP"/>
    <property type="match status" value="1"/>
</dbReference>
<comment type="caution">
    <text evidence="2">The sequence shown here is derived from an EMBL/GenBank/DDBJ whole genome shotgun (WGS) entry which is preliminary data.</text>
</comment>
<dbReference type="InterPro" id="IPR050397">
    <property type="entry name" value="Env_Response_Regulators"/>
</dbReference>
<dbReference type="GO" id="GO:0005829">
    <property type="term" value="C:cytosol"/>
    <property type="evidence" value="ECO:0007669"/>
    <property type="project" value="TreeGrafter"/>
</dbReference>
<dbReference type="PROSITE" id="PS50042">
    <property type="entry name" value="CNMP_BINDING_3"/>
    <property type="match status" value="1"/>
</dbReference>
<dbReference type="RefSeq" id="WP_271200395.1">
    <property type="nucleotide sequence ID" value="NZ_BSFL01000002.1"/>
</dbReference>
<dbReference type="SMART" id="SM00100">
    <property type="entry name" value="cNMP"/>
    <property type="match status" value="1"/>
</dbReference>
<dbReference type="EMBL" id="BSFL01000002">
    <property type="protein sequence ID" value="GLK79912.1"/>
    <property type="molecule type" value="Genomic_DNA"/>
</dbReference>
<dbReference type="SUPFAM" id="SSF51206">
    <property type="entry name" value="cAMP-binding domain-like"/>
    <property type="match status" value="1"/>
</dbReference>
<dbReference type="Gene3D" id="2.60.120.10">
    <property type="entry name" value="Jelly Rolls"/>
    <property type="match status" value="1"/>
</dbReference>
<dbReference type="InterPro" id="IPR018490">
    <property type="entry name" value="cNMP-bd_dom_sf"/>
</dbReference>
<sequence>MALEDDIRTLGRTPLLDELGREALRLIAFSADRIDLADGAVLFSEGDDAPGAFVVVSGFVRLTRSNGASRRVGEGALIGELALLCETRRPATAAAEGPATVYRIARTLFARLFDEYPELARKLRARIAARVTTNAEDLKAIEAALRR</sequence>
<proteinExistence type="predicted"/>
<dbReference type="InterPro" id="IPR014710">
    <property type="entry name" value="RmlC-like_jellyroll"/>
</dbReference>
<name>A0A9W6JMP2_9HYPH</name>
<evidence type="ECO:0000259" key="1">
    <source>
        <dbReference type="PROSITE" id="PS50042"/>
    </source>
</evidence>
<dbReference type="AlphaFoldDB" id="A0A9W6JMP2"/>
<feature type="domain" description="Cyclic nucleotide-binding" evidence="1">
    <location>
        <begin position="15"/>
        <end position="130"/>
    </location>
</feature>
<dbReference type="CDD" id="cd00038">
    <property type="entry name" value="CAP_ED"/>
    <property type="match status" value="1"/>
</dbReference>
<evidence type="ECO:0000313" key="3">
    <source>
        <dbReference type="Proteomes" id="UP001143309"/>
    </source>
</evidence>
<dbReference type="Pfam" id="PF00027">
    <property type="entry name" value="cNMP_binding"/>
    <property type="match status" value="1"/>
</dbReference>
<keyword evidence="3" id="KW-1185">Reference proteome</keyword>
<dbReference type="Proteomes" id="UP001143309">
    <property type="component" value="Unassembled WGS sequence"/>
</dbReference>
<accession>A0A9W6JMP2</accession>
<dbReference type="GO" id="GO:0003700">
    <property type="term" value="F:DNA-binding transcription factor activity"/>
    <property type="evidence" value="ECO:0007669"/>
    <property type="project" value="TreeGrafter"/>
</dbReference>
<reference evidence="2" key="1">
    <citation type="journal article" date="2014" name="Int. J. Syst. Evol. Microbiol.">
        <title>Complete genome sequence of Corynebacterium casei LMG S-19264T (=DSM 44701T), isolated from a smear-ripened cheese.</title>
        <authorList>
            <consortium name="US DOE Joint Genome Institute (JGI-PGF)"/>
            <person name="Walter F."/>
            <person name="Albersmeier A."/>
            <person name="Kalinowski J."/>
            <person name="Ruckert C."/>
        </authorList>
    </citation>
    <scope>NUCLEOTIDE SEQUENCE</scope>
    <source>
        <strain evidence="2">VKM B-2748</strain>
    </source>
</reference>
<dbReference type="InterPro" id="IPR000595">
    <property type="entry name" value="cNMP-bd_dom"/>
</dbReference>
<reference evidence="2" key="2">
    <citation type="submission" date="2023-01" db="EMBL/GenBank/DDBJ databases">
        <authorList>
            <person name="Sun Q."/>
            <person name="Evtushenko L."/>
        </authorList>
    </citation>
    <scope>NUCLEOTIDE SEQUENCE</scope>
    <source>
        <strain evidence="2">VKM B-2748</strain>
    </source>
</reference>
<evidence type="ECO:0000313" key="2">
    <source>
        <dbReference type="EMBL" id="GLK79912.1"/>
    </source>
</evidence>
<dbReference type="PANTHER" id="PTHR24567">
    <property type="entry name" value="CRP FAMILY TRANSCRIPTIONAL REGULATORY PROTEIN"/>
    <property type="match status" value="1"/>
</dbReference>
<protein>
    <submittedName>
        <fullName evidence="2">Cyclic nucleotide-binding protein</fullName>
    </submittedName>
</protein>
<gene>
    <name evidence="2" type="ORF">GCM10008174_16530</name>
</gene>
<organism evidence="2 3">
    <name type="scientific">Methylopila turkensis</name>
    <dbReference type="NCBI Taxonomy" id="1437816"/>
    <lineage>
        <taxon>Bacteria</taxon>
        <taxon>Pseudomonadati</taxon>
        <taxon>Pseudomonadota</taxon>
        <taxon>Alphaproteobacteria</taxon>
        <taxon>Hyphomicrobiales</taxon>
        <taxon>Methylopilaceae</taxon>
        <taxon>Methylopila</taxon>
    </lineage>
</organism>